<proteinExistence type="predicted"/>
<dbReference type="InterPro" id="IPR003431">
    <property type="entry name" value="B-propeller_Phytase"/>
</dbReference>
<dbReference type="SUPFAM" id="SSF50956">
    <property type="entry name" value="Thermostable phytase (3-phytase)"/>
    <property type="match status" value="1"/>
</dbReference>
<reference evidence="2 3" key="1">
    <citation type="journal article" date="2003" name="DNA Res.">
        <title>Complete genome structure of Gloeobacter violaceus PCC 7421, a cyanobacterium that lacks thylakoids.</title>
        <authorList>
            <person name="Nakamura Y."/>
            <person name="Kaneko T."/>
            <person name="Sato S."/>
            <person name="Mimuro M."/>
            <person name="Miyashita H."/>
            <person name="Tsuchiya T."/>
            <person name="Sasamoto S."/>
            <person name="Watanabe A."/>
            <person name="Kawashima K."/>
            <person name="Kishida Y."/>
            <person name="Kiyokawa C."/>
            <person name="Kohara M."/>
            <person name="Matsumoto M."/>
            <person name="Matsuno A."/>
            <person name="Nakazaki N."/>
            <person name="Shimpo S."/>
            <person name="Takeuchi C."/>
            <person name="Yamada M."/>
            <person name="Tabata S."/>
        </authorList>
    </citation>
    <scope>NUCLEOTIDE SEQUENCE [LARGE SCALE GENOMIC DNA]</scope>
    <source>
        <strain evidence="3">ATCC 29082 / PCC 7421</strain>
    </source>
</reference>
<evidence type="ECO:0000259" key="1">
    <source>
        <dbReference type="PROSITE" id="PS51662"/>
    </source>
</evidence>
<feature type="domain" description="BPP" evidence="1">
    <location>
        <begin position="42"/>
        <end position="455"/>
    </location>
</feature>
<organism evidence="2 3">
    <name type="scientific">Gloeobacter violaceus (strain ATCC 29082 / PCC 7421)</name>
    <dbReference type="NCBI Taxonomy" id="251221"/>
    <lineage>
        <taxon>Bacteria</taxon>
        <taxon>Bacillati</taxon>
        <taxon>Cyanobacteriota</taxon>
        <taxon>Cyanophyceae</taxon>
        <taxon>Gloeobacterales</taxon>
        <taxon>Gloeobacteraceae</taxon>
        <taxon>Gloeobacter</taxon>
    </lineage>
</organism>
<dbReference type="GO" id="GO:0016158">
    <property type="term" value="F:inositol hexakisphosphate 3-phosphatase activity"/>
    <property type="evidence" value="ECO:0007669"/>
    <property type="project" value="InterPro"/>
</dbReference>
<dbReference type="eggNOG" id="COG4247">
    <property type="taxonomic scope" value="Bacteria"/>
</dbReference>
<protein>
    <submittedName>
        <fullName evidence="2">Gll2099 protein</fullName>
    </submittedName>
</protein>
<reference evidence="2 3" key="2">
    <citation type="journal article" date="2003" name="DNA Res.">
        <title>Complete genome structure of Gloeobacter violaceus PCC 7421, a cyanobacterium that lacks thylakoids (supplement).</title>
        <authorList>
            <person name="Nakamura Y."/>
            <person name="Kaneko T."/>
            <person name="Sato S."/>
            <person name="Mimuro M."/>
            <person name="Miyashita H."/>
            <person name="Tsuchiya T."/>
            <person name="Sasamoto S."/>
            <person name="Watanabe A."/>
            <person name="Kawashima K."/>
            <person name="Kishida Y."/>
            <person name="Kiyokawa C."/>
            <person name="Kohara M."/>
            <person name="Matsumoto M."/>
            <person name="Matsuno A."/>
            <person name="Nakazaki N."/>
            <person name="Shimpo S."/>
            <person name="Takeuchi C."/>
            <person name="Yamada M."/>
            <person name="Tabata S."/>
        </authorList>
    </citation>
    <scope>NUCLEOTIDE SEQUENCE [LARGE SCALE GENOMIC DNA]</scope>
    <source>
        <strain evidence="3">ATCC 29082 / PCC 7421</strain>
    </source>
</reference>
<evidence type="ECO:0000313" key="3">
    <source>
        <dbReference type="Proteomes" id="UP000000557"/>
    </source>
</evidence>
<dbReference type="PATRIC" id="fig|251221.4.peg.2134"/>
<dbReference type="InParanoid" id="Q7NIT3"/>
<name>Q7NIT3_GLOVI</name>
<dbReference type="EnsemblBacteria" id="BAC90040">
    <property type="protein sequence ID" value="BAC90040"/>
    <property type="gene ID" value="BAC90040"/>
</dbReference>
<dbReference type="KEGG" id="gvi:gll2099"/>
<dbReference type="PROSITE" id="PS51662">
    <property type="entry name" value="BP_PHYTASE"/>
    <property type="match status" value="1"/>
</dbReference>
<dbReference type="PhylomeDB" id="Q7NIT3"/>
<keyword evidence="3" id="KW-1185">Reference proteome</keyword>
<dbReference type="EMBL" id="BA000045">
    <property type="protein sequence ID" value="BAC90040.1"/>
    <property type="molecule type" value="Genomic_DNA"/>
</dbReference>
<accession>Q7NIT3</accession>
<sequence length="474" mass="50738">MGTLRSRGSNSWVNMVSVKLRIEIKSFACFALAATLAVTAVQAQATAPVATVRPKLETPALFDDEAGGEADADDPSIWLHPVAPAKSVMVGTKKNAGLSVYDLAGQELQAVAAPPPPTPDDAPGRFNNVDVVYGFTLGGRSVDLAVTTDRGRDKLRIYTIDPAKAAQSQAPLVDVTDPDAGFVFSADQVQVNEQTTAYGLALYRNRHSGRTFAFVSQRSRTAIAKLELFDIGGGQVGYRKIAEVVLPESFTLPNGTSWTPCNDPGDLAQVEGMVVDQELGILYAGQEDVGIWRISAAFEAASPVLVDKVREFGVPYTYDTEEEECVIDYAADPGYGGKHLSADVEGLTIYYTASNQGYLIASSQGDNTFAVYDRRDVNRFIGGFEIADNRRKGVDGVQECDGAAVLNVPLGAAFPLGLLVTQDGGNTPEVSDNEGEARDNTNFKYTPWQSLAKAFPSPLAIDTTSWNPRTGYGL</sequence>
<dbReference type="Gene3D" id="2.120.10.30">
    <property type="entry name" value="TolB, C-terminal domain"/>
    <property type="match status" value="1"/>
</dbReference>
<dbReference type="STRING" id="251221.gene:10759593"/>
<dbReference type="Pfam" id="PF02333">
    <property type="entry name" value="Phytase"/>
    <property type="match status" value="2"/>
</dbReference>
<gene>
    <name evidence="2" type="ordered locus">gll2099</name>
</gene>
<dbReference type="OrthoDB" id="292013at2"/>
<dbReference type="InterPro" id="IPR011042">
    <property type="entry name" value="6-blade_b-propeller_TolB-like"/>
</dbReference>
<dbReference type="AlphaFoldDB" id="Q7NIT3"/>
<dbReference type="Proteomes" id="UP000000557">
    <property type="component" value="Chromosome"/>
</dbReference>
<dbReference type="HOGENOM" id="CLU_044211_0_0_3"/>
<evidence type="ECO:0000313" key="2">
    <source>
        <dbReference type="EMBL" id="BAC90040.1"/>
    </source>
</evidence>